<dbReference type="Gene3D" id="3.30.420.10">
    <property type="entry name" value="Ribonuclease H-like superfamily/Ribonuclease H"/>
    <property type="match status" value="1"/>
</dbReference>
<dbReference type="EMBL" id="LT558119">
    <property type="protein sequence ID" value="SAM77334.1"/>
    <property type="molecule type" value="Genomic_DNA"/>
</dbReference>
<dbReference type="InterPro" id="IPR009057">
    <property type="entry name" value="Homeodomain-like_sf"/>
</dbReference>
<dbReference type="SUPFAM" id="SSF46689">
    <property type="entry name" value="Homeodomain-like"/>
    <property type="match status" value="1"/>
</dbReference>
<dbReference type="InterPro" id="IPR002492">
    <property type="entry name" value="Transposase_Tc1-like"/>
</dbReference>
<dbReference type="GO" id="GO:0006313">
    <property type="term" value="P:DNA transposition"/>
    <property type="evidence" value="ECO:0007669"/>
    <property type="project" value="InterPro"/>
</dbReference>
<accession>A0A1K0FZR7</accession>
<dbReference type="PANTHER" id="PTHR23022">
    <property type="entry name" value="TRANSPOSABLE ELEMENT-RELATED"/>
    <property type="match status" value="1"/>
</dbReference>
<dbReference type="InterPro" id="IPR052338">
    <property type="entry name" value="Transposase_5"/>
</dbReference>
<dbReference type="GO" id="GO:0015074">
    <property type="term" value="P:DNA integration"/>
    <property type="evidence" value="ECO:0007669"/>
    <property type="project" value="InterPro"/>
</dbReference>
<dbReference type="Proteomes" id="UP000179920">
    <property type="component" value="Chromosome III"/>
</dbReference>
<reference evidence="3" key="1">
    <citation type="submission" date="2016-04" db="EMBL/GenBank/DDBJ databases">
        <authorList>
            <person name="Guldener U."/>
            <person name="Guldener U."/>
        </authorList>
    </citation>
    <scope>NUCLEOTIDE SEQUENCE [LARGE SCALE GENOMIC DNA]</scope>
    <source>
        <strain evidence="3">UB2112</strain>
    </source>
</reference>
<evidence type="ECO:0000313" key="3">
    <source>
        <dbReference type="Proteomes" id="UP000179920"/>
    </source>
</evidence>
<evidence type="ECO:0000313" key="2">
    <source>
        <dbReference type="EMBL" id="SAM77334.1"/>
    </source>
</evidence>
<name>A0A1K0FZR7_9BASI</name>
<feature type="domain" description="Transposase Tc1-like" evidence="1">
    <location>
        <begin position="69"/>
        <end position="133"/>
    </location>
</feature>
<dbReference type="AlphaFoldDB" id="A0A1K0FZR7"/>
<protein>
    <recommendedName>
        <fullName evidence="1">Transposase Tc1-like domain-containing protein</fullName>
    </recommendedName>
</protein>
<organism evidence="2 3">
    <name type="scientific">Ustilago bromivora</name>
    <dbReference type="NCBI Taxonomy" id="307758"/>
    <lineage>
        <taxon>Eukaryota</taxon>
        <taxon>Fungi</taxon>
        <taxon>Dikarya</taxon>
        <taxon>Basidiomycota</taxon>
        <taxon>Ustilaginomycotina</taxon>
        <taxon>Ustilaginomycetes</taxon>
        <taxon>Ustilaginales</taxon>
        <taxon>Ustilaginaceae</taxon>
        <taxon>Ustilago</taxon>
    </lineage>
</organism>
<dbReference type="InterPro" id="IPR036388">
    <property type="entry name" value="WH-like_DNA-bd_sf"/>
</dbReference>
<sequence length="355" mass="40235">MVRGNELSPSQRASIVAMHDTGLPIRRIAELSGVSKTAVHKTIHNFKERGSFETKARSGHSRSWTATSDRYLQCEVLKNPFLSWRELSASLGGIPITQLRKAAYRAGINHQIALRKLFLTAKNRHKRLEWAKANSSTDWRGVLFTDEAAVEVGYRPGRTWVSRRKNTQEDINNMVPTFRSGRFSIQVWAGIAYNLKTPLVVLPLAPRKKRPGLGNQWDPAENLTAVRYRDWIIDGPLRDAVTAVSAYPDGLSVVEDGSSCHQAAICKQRRAEYNIKTQEHLPASPDLNPIENIWYVFKNLLGKRLPVQKTQDELARAAGEVWNTQIMLEHINPVIESMEHHVEQVLTKHRGPLKY</sequence>
<dbReference type="GO" id="GO:0003677">
    <property type="term" value="F:DNA binding"/>
    <property type="evidence" value="ECO:0007669"/>
    <property type="project" value="InterPro"/>
</dbReference>
<dbReference type="InterPro" id="IPR036397">
    <property type="entry name" value="RNaseH_sf"/>
</dbReference>
<gene>
    <name evidence="2" type="ORF">UBRO_20537</name>
</gene>
<evidence type="ECO:0000259" key="1">
    <source>
        <dbReference type="Pfam" id="PF01498"/>
    </source>
</evidence>
<dbReference type="Pfam" id="PF01498">
    <property type="entry name" value="HTH_Tnp_Tc3_2"/>
    <property type="match status" value="1"/>
</dbReference>
<dbReference type="Pfam" id="PF13384">
    <property type="entry name" value="HTH_23"/>
    <property type="match status" value="1"/>
</dbReference>
<dbReference type="Gene3D" id="1.10.10.10">
    <property type="entry name" value="Winged helix-like DNA-binding domain superfamily/Winged helix DNA-binding domain"/>
    <property type="match status" value="1"/>
</dbReference>
<proteinExistence type="predicted"/>
<dbReference type="PANTHER" id="PTHR23022:SF135">
    <property type="entry name" value="SI:DKEY-77F5.3"/>
    <property type="match status" value="1"/>
</dbReference>